<dbReference type="AlphaFoldDB" id="A0AAN5I7M1"/>
<dbReference type="Proteomes" id="UP001328107">
    <property type="component" value="Unassembled WGS sequence"/>
</dbReference>
<keyword evidence="2" id="KW-0460">Magnesium</keyword>
<dbReference type="Gene3D" id="1.10.1410.10">
    <property type="match status" value="1"/>
</dbReference>
<dbReference type="InterPro" id="IPR002058">
    <property type="entry name" value="PAP_assoc"/>
</dbReference>
<evidence type="ECO:0000313" key="5">
    <source>
        <dbReference type="Proteomes" id="UP001328107"/>
    </source>
</evidence>
<dbReference type="Pfam" id="PF03828">
    <property type="entry name" value="PAP_assoc"/>
    <property type="match status" value="1"/>
</dbReference>
<feature type="non-terminal residue" evidence="4">
    <location>
        <position position="92"/>
    </location>
</feature>
<keyword evidence="1" id="KW-0479">Metal-binding</keyword>
<sequence>FHYYSKFNFEKDAISIKKGCTFPRSELPKDPETNLPFDAMKPVYIEEPCCGSDDTGRNTARTVHDGHMHLILRAFNFGVDALTDEVTPHMDP</sequence>
<proteinExistence type="predicted"/>
<comment type="caution">
    <text evidence="4">The sequence shown here is derived from an EMBL/GenBank/DDBJ whole genome shotgun (WGS) entry which is preliminary data.</text>
</comment>
<evidence type="ECO:0000256" key="1">
    <source>
        <dbReference type="ARBA" id="ARBA00022723"/>
    </source>
</evidence>
<accession>A0AAN5I7M1</accession>
<gene>
    <name evidence="4" type="ORF">PMAYCL1PPCAC_24674</name>
</gene>
<dbReference type="EMBL" id="BTRK01000005">
    <property type="protein sequence ID" value="GMR54479.1"/>
    <property type="molecule type" value="Genomic_DNA"/>
</dbReference>
<dbReference type="GO" id="GO:0046872">
    <property type="term" value="F:metal ion binding"/>
    <property type="evidence" value="ECO:0007669"/>
    <property type="project" value="UniProtKB-KW"/>
</dbReference>
<evidence type="ECO:0000313" key="4">
    <source>
        <dbReference type="EMBL" id="GMR54479.1"/>
    </source>
</evidence>
<dbReference type="SUPFAM" id="SSF81631">
    <property type="entry name" value="PAP/OAS1 substrate-binding domain"/>
    <property type="match status" value="1"/>
</dbReference>
<feature type="domain" description="PAP-associated" evidence="3">
    <location>
        <begin position="1"/>
        <end position="48"/>
    </location>
</feature>
<keyword evidence="5" id="KW-1185">Reference proteome</keyword>
<name>A0AAN5I7M1_9BILA</name>
<feature type="non-terminal residue" evidence="4">
    <location>
        <position position="1"/>
    </location>
</feature>
<reference evidence="5" key="1">
    <citation type="submission" date="2022-10" db="EMBL/GenBank/DDBJ databases">
        <title>Genome assembly of Pristionchus species.</title>
        <authorList>
            <person name="Yoshida K."/>
            <person name="Sommer R.J."/>
        </authorList>
    </citation>
    <scope>NUCLEOTIDE SEQUENCE [LARGE SCALE GENOMIC DNA]</scope>
    <source>
        <strain evidence="5">RS5460</strain>
    </source>
</reference>
<organism evidence="4 5">
    <name type="scientific">Pristionchus mayeri</name>
    <dbReference type="NCBI Taxonomy" id="1317129"/>
    <lineage>
        <taxon>Eukaryota</taxon>
        <taxon>Metazoa</taxon>
        <taxon>Ecdysozoa</taxon>
        <taxon>Nematoda</taxon>
        <taxon>Chromadorea</taxon>
        <taxon>Rhabditida</taxon>
        <taxon>Rhabditina</taxon>
        <taxon>Diplogasteromorpha</taxon>
        <taxon>Diplogasteroidea</taxon>
        <taxon>Neodiplogasteridae</taxon>
        <taxon>Pristionchus</taxon>
    </lineage>
</organism>
<protein>
    <recommendedName>
        <fullName evidence="3">PAP-associated domain-containing protein</fullName>
    </recommendedName>
</protein>
<evidence type="ECO:0000256" key="2">
    <source>
        <dbReference type="ARBA" id="ARBA00022842"/>
    </source>
</evidence>
<evidence type="ECO:0000259" key="3">
    <source>
        <dbReference type="Pfam" id="PF03828"/>
    </source>
</evidence>